<keyword evidence="3 5" id="KW-0547">Nucleotide-binding</keyword>
<keyword evidence="2 5" id="KW-0436">Ligase</keyword>
<evidence type="ECO:0000259" key="7">
    <source>
        <dbReference type="Pfam" id="PF13193"/>
    </source>
</evidence>
<evidence type="ECO:0000256" key="4">
    <source>
        <dbReference type="ARBA" id="ARBA00022840"/>
    </source>
</evidence>
<dbReference type="Gene3D" id="3.30.300.30">
    <property type="match status" value="1"/>
</dbReference>
<evidence type="ECO:0000256" key="3">
    <source>
        <dbReference type="ARBA" id="ARBA00022741"/>
    </source>
</evidence>
<evidence type="ECO:0000259" key="6">
    <source>
        <dbReference type="Pfam" id="PF00501"/>
    </source>
</evidence>
<evidence type="ECO:0000256" key="5">
    <source>
        <dbReference type="HAMAP-Rule" id="MF_00731"/>
    </source>
</evidence>
<comment type="pathway">
    <text evidence="5">Quinol/quinone metabolism; 1,4-dihydroxy-2-naphthoate biosynthesis; 1,4-dihydroxy-2-naphthoate from chorismate: step 5/7.</text>
</comment>
<reference evidence="8" key="1">
    <citation type="journal article" date="2014" name="Int. J. Syst. Evol. Microbiol.">
        <title>Complete genome sequence of Corynebacterium casei LMG S-19264T (=DSM 44701T), isolated from a smear-ripened cheese.</title>
        <authorList>
            <consortium name="US DOE Joint Genome Institute (JGI-PGF)"/>
            <person name="Walter F."/>
            <person name="Albersmeier A."/>
            <person name="Kalinowski J."/>
            <person name="Ruckert C."/>
        </authorList>
    </citation>
    <scope>NUCLEOTIDE SEQUENCE</scope>
    <source>
        <strain evidence="8">JCM 18487</strain>
    </source>
</reference>
<dbReference type="HAMAP" id="MF_00731">
    <property type="entry name" value="MenE"/>
    <property type="match status" value="1"/>
</dbReference>
<dbReference type="InterPro" id="IPR045851">
    <property type="entry name" value="AMP-bd_C_sf"/>
</dbReference>
<sequence>MRIPDWLTRRAVTHRTAAALMHDGETWDYETLWRRARQRAGQLAARGVHPGDRVAVLMRHGLEYALTVHAVIQAEAVLVPVNWRLAASEIAWQLADADVAWLLCDEACAGLAADAAALVTPAVPVWNVADDPGPPDAPARGRETIDLGAVFTIIYTSGTTGLPKGAVLTYGNFLWSAMGSAPQLGVLPGDRWLVPMPLFHVGGLSVLMRSVIYGTAAVIHDRFDPLQVLEALTRDRITLLSAVPTMLQRVLALDPDPRCFSSLRAVLLGGSAAPPGLLAASAERGIPVATTYGLTETTSQAATLMPQDAARKMGSSGQPLWTTEIRVVRDGQPMPPGEEGEIVVRGPTVTPGYWRRPDATAEAIRDGWLHTGDIGVFDADGFLYVLDRRSDLIVSGGENVYPAEVERVLCQHPAVAEAGVVGIPDPIWGHVPAAFVVLWPDRRAAEAELASFCRSRLAAYKVPKRFFFVDALPRNASGKLLRRALREWAQA</sequence>
<dbReference type="PANTHER" id="PTHR43767:SF1">
    <property type="entry name" value="NONRIBOSOMAL PEPTIDE SYNTHASE PES1 (EUROFUNG)-RELATED"/>
    <property type="match status" value="1"/>
</dbReference>
<dbReference type="SUPFAM" id="SSF56801">
    <property type="entry name" value="Acetyl-CoA synthetase-like"/>
    <property type="match status" value="1"/>
</dbReference>
<feature type="domain" description="AMP-dependent synthetase/ligase" evidence="6">
    <location>
        <begin position="8"/>
        <end position="354"/>
    </location>
</feature>
<evidence type="ECO:0000313" key="8">
    <source>
        <dbReference type="EMBL" id="GGJ13543.1"/>
    </source>
</evidence>
<evidence type="ECO:0000256" key="2">
    <source>
        <dbReference type="ARBA" id="ARBA00022598"/>
    </source>
</evidence>
<dbReference type="InterPro" id="IPR042099">
    <property type="entry name" value="ANL_N_sf"/>
</dbReference>
<proteinExistence type="inferred from homology"/>
<dbReference type="FunFam" id="3.30.300.30:FF:000008">
    <property type="entry name" value="2,3-dihydroxybenzoate-AMP ligase"/>
    <property type="match status" value="1"/>
</dbReference>
<dbReference type="PANTHER" id="PTHR43767">
    <property type="entry name" value="LONG-CHAIN-FATTY-ACID--COA LIGASE"/>
    <property type="match status" value="1"/>
</dbReference>
<dbReference type="NCBIfam" id="TIGR01923">
    <property type="entry name" value="menE"/>
    <property type="match status" value="1"/>
</dbReference>
<feature type="domain" description="AMP-binding enzyme C-terminal" evidence="7">
    <location>
        <begin position="404"/>
        <end position="479"/>
    </location>
</feature>
<accession>A0A917NPQ4</accession>
<dbReference type="Pfam" id="PF00501">
    <property type="entry name" value="AMP-binding"/>
    <property type="match status" value="1"/>
</dbReference>
<dbReference type="Pfam" id="PF13193">
    <property type="entry name" value="AMP-binding_C"/>
    <property type="match status" value="1"/>
</dbReference>
<organism evidence="8 9">
    <name type="scientific">Alicyclobacillus cellulosilyticus</name>
    <dbReference type="NCBI Taxonomy" id="1003997"/>
    <lineage>
        <taxon>Bacteria</taxon>
        <taxon>Bacillati</taxon>
        <taxon>Bacillota</taxon>
        <taxon>Bacilli</taxon>
        <taxon>Bacillales</taxon>
        <taxon>Alicyclobacillaceae</taxon>
        <taxon>Alicyclobacillus</taxon>
    </lineage>
</organism>
<evidence type="ECO:0000313" key="9">
    <source>
        <dbReference type="Proteomes" id="UP000637695"/>
    </source>
</evidence>
<comment type="function">
    <text evidence="5">Converts 2-succinylbenzoate (OSB) to 2-succinylbenzoyl-CoA (OSB-CoA).</text>
</comment>
<dbReference type="InterPro" id="IPR000873">
    <property type="entry name" value="AMP-dep_synth/lig_dom"/>
</dbReference>
<evidence type="ECO:0000256" key="1">
    <source>
        <dbReference type="ARBA" id="ARBA00022428"/>
    </source>
</evidence>
<dbReference type="EC" id="6.2.1.26" evidence="5"/>
<dbReference type="InterPro" id="IPR025110">
    <property type="entry name" value="AMP-bd_C"/>
</dbReference>
<keyword evidence="4 5" id="KW-0067">ATP-binding</keyword>
<dbReference type="InterPro" id="IPR050237">
    <property type="entry name" value="ATP-dep_AMP-bd_enzyme"/>
</dbReference>
<comment type="similarity">
    <text evidence="5">Belongs to the ATP-dependent AMP-binding enzyme family. MenE subfamily.</text>
</comment>
<dbReference type="InterPro" id="IPR010192">
    <property type="entry name" value="MenE"/>
</dbReference>
<reference evidence="8" key="2">
    <citation type="submission" date="2020-09" db="EMBL/GenBank/DDBJ databases">
        <authorList>
            <person name="Sun Q."/>
            <person name="Ohkuma M."/>
        </authorList>
    </citation>
    <scope>NUCLEOTIDE SEQUENCE</scope>
    <source>
        <strain evidence="8">JCM 18487</strain>
    </source>
</reference>
<dbReference type="EMBL" id="BMOY01000056">
    <property type="protein sequence ID" value="GGJ13543.1"/>
    <property type="molecule type" value="Genomic_DNA"/>
</dbReference>
<protein>
    <recommendedName>
        <fullName evidence="5">2-succinylbenzoate--CoA ligase</fullName>
        <ecNumber evidence="5">6.2.1.26</ecNumber>
    </recommendedName>
    <alternativeName>
        <fullName evidence="5">o-succinylbenzoyl-CoA synthetase</fullName>
        <shortName evidence="5">OSB-CoA synthetase</shortName>
    </alternativeName>
</protein>
<name>A0A917NPQ4_9BACL</name>
<dbReference type="GO" id="GO:0005524">
    <property type="term" value="F:ATP binding"/>
    <property type="evidence" value="ECO:0007669"/>
    <property type="project" value="UniProtKB-KW"/>
</dbReference>
<comment type="pathway">
    <text evidence="5">Quinol/quinone metabolism; menaquinone biosynthesis.</text>
</comment>
<gene>
    <name evidence="5 8" type="primary">menE</name>
    <name evidence="8" type="ORF">GCM10010885_23540</name>
</gene>
<comment type="caution">
    <text evidence="8">The sequence shown here is derived from an EMBL/GenBank/DDBJ whole genome shotgun (WGS) entry which is preliminary data.</text>
</comment>
<keyword evidence="1 5" id="KW-0474">Menaquinone biosynthesis</keyword>
<dbReference type="InterPro" id="IPR020845">
    <property type="entry name" value="AMP-binding_CS"/>
</dbReference>
<dbReference type="GO" id="GO:0008756">
    <property type="term" value="F:o-succinylbenzoate-CoA ligase activity"/>
    <property type="evidence" value="ECO:0007669"/>
    <property type="project" value="UniProtKB-UniRule"/>
</dbReference>
<comment type="catalytic activity">
    <reaction evidence="5">
        <text>2-succinylbenzoate + ATP + CoA = 2-succinylbenzoyl-CoA + AMP + diphosphate</text>
        <dbReference type="Rhea" id="RHEA:17009"/>
        <dbReference type="ChEBI" id="CHEBI:18325"/>
        <dbReference type="ChEBI" id="CHEBI:30616"/>
        <dbReference type="ChEBI" id="CHEBI:33019"/>
        <dbReference type="ChEBI" id="CHEBI:57287"/>
        <dbReference type="ChEBI" id="CHEBI:57364"/>
        <dbReference type="ChEBI" id="CHEBI:456215"/>
        <dbReference type="EC" id="6.2.1.26"/>
    </reaction>
</comment>
<dbReference type="Proteomes" id="UP000637695">
    <property type="component" value="Unassembled WGS sequence"/>
</dbReference>
<dbReference type="RefSeq" id="WP_188883355.1">
    <property type="nucleotide sequence ID" value="NZ_BMOY01000056.1"/>
</dbReference>
<keyword evidence="9" id="KW-1185">Reference proteome</keyword>
<dbReference type="PROSITE" id="PS00455">
    <property type="entry name" value="AMP_BINDING"/>
    <property type="match status" value="1"/>
</dbReference>
<dbReference type="GO" id="GO:0009234">
    <property type="term" value="P:menaquinone biosynthetic process"/>
    <property type="evidence" value="ECO:0007669"/>
    <property type="project" value="UniProtKB-UniRule"/>
</dbReference>
<dbReference type="Gene3D" id="3.40.50.12780">
    <property type="entry name" value="N-terminal domain of ligase-like"/>
    <property type="match status" value="1"/>
</dbReference>
<dbReference type="AlphaFoldDB" id="A0A917NPQ4"/>